<reference evidence="3" key="1">
    <citation type="journal article" date="2019" name="Int. J. Syst. Evol. Microbiol.">
        <title>The Global Catalogue of Microorganisms (GCM) 10K type strain sequencing project: providing services to taxonomists for standard genome sequencing and annotation.</title>
        <authorList>
            <consortium name="The Broad Institute Genomics Platform"/>
            <consortium name="The Broad Institute Genome Sequencing Center for Infectious Disease"/>
            <person name="Wu L."/>
            <person name="Ma J."/>
        </authorList>
    </citation>
    <scope>NUCLEOTIDE SEQUENCE [LARGE SCALE GENOMIC DNA]</scope>
    <source>
        <strain evidence="3">CGMCC 4.1467</strain>
    </source>
</reference>
<keyword evidence="1" id="KW-0732">Signal</keyword>
<gene>
    <name evidence="2" type="ORF">ACFQY0_07935</name>
</gene>
<name>A0ABW2L5Y1_9BACT</name>
<evidence type="ECO:0000313" key="2">
    <source>
        <dbReference type="EMBL" id="MFC7337103.1"/>
    </source>
</evidence>
<dbReference type="Proteomes" id="UP001596472">
    <property type="component" value="Unassembled WGS sequence"/>
</dbReference>
<sequence length="180" mass="20277">MRFFPLLLVCLAASLVPALGAEKDSVPVAASKLSREALAKAAEVFVFEGLPHPTLEQKLRTSESERTDTTKFMGQVFYTPDVKAKAEDTELLKSLLSGSDHLSVFQEEAEPKEFHPDYAVRWKNGTFTTVAMICFDCGEVIYVEAGKKFRYGLTEETLNELKEILDKYQSKRPKSEFLEE</sequence>
<dbReference type="RefSeq" id="WP_379711101.1">
    <property type="nucleotide sequence ID" value="NZ_JBHTBS010000003.1"/>
</dbReference>
<proteinExistence type="predicted"/>
<evidence type="ECO:0000313" key="3">
    <source>
        <dbReference type="Proteomes" id="UP001596472"/>
    </source>
</evidence>
<accession>A0ABW2L5Y1</accession>
<feature type="signal peptide" evidence="1">
    <location>
        <begin position="1"/>
        <end position="20"/>
    </location>
</feature>
<evidence type="ECO:0000256" key="1">
    <source>
        <dbReference type="SAM" id="SignalP"/>
    </source>
</evidence>
<organism evidence="2 3">
    <name type="scientific">Haloferula chungangensis</name>
    <dbReference type="NCBI Taxonomy" id="1048331"/>
    <lineage>
        <taxon>Bacteria</taxon>
        <taxon>Pseudomonadati</taxon>
        <taxon>Verrucomicrobiota</taxon>
        <taxon>Verrucomicrobiia</taxon>
        <taxon>Verrucomicrobiales</taxon>
        <taxon>Verrucomicrobiaceae</taxon>
        <taxon>Haloferula</taxon>
    </lineage>
</organism>
<protein>
    <submittedName>
        <fullName evidence="2">Uncharacterized protein</fullName>
    </submittedName>
</protein>
<feature type="chain" id="PRO_5046753914" evidence="1">
    <location>
        <begin position="21"/>
        <end position="180"/>
    </location>
</feature>
<keyword evidence="3" id="KW-1185">Reference proteome</keyword>
<comment type="caution">
    <text evidence="2">The sequence shown here is derived from an EMBL/GenBank/DDBJ whole genome shotgun (WGS) entry which is preliminary data.</text>
</comment>
<dbReference type="EMBL" id="JBHTBS010000003">
    <property type="protein sequence ID" value="MFC7337103.1"/>
    <property type="molecule type" value="Genomic_DNA"/>
</dbReference>